<organism evidence="1 2">
    <name type="scientific">Treponema peruense</name>
    <dbReference type="NCBI Taxonomy" id="2787628"/>
    <lineage>
        <taxon>Bacteria</taxon>
        <taxon>Pseudomonadati</taxon>
        <taxon>Spirochaetota</taxon>
        <taxon>Spirochaetia</taxon>
        <taxon>Spirochaetales</taxon>
        <taxon>Treponemataceae</taxon>
        <taxon>Treponema</taxon>
    </lineage>
</organism>
<dbReference type="Pfam" id="PF13589">
    <property type="entry name" value="HATPase_c_3"/>
    <property type="match status" value="1"/>
</dbReference>
<dbReference type="Gene3D" id="3.30.565.10">
    <property type="entry name" value="Histidine kinase-like ATPase, C-terminal domain"/>
    <property type="match status" value="1"/>
</dbReference>
<dbReference type="KEGG" id="tper:IWA51_01950"/>
<gene>
    <name evidence="1" type="ORF">IWA51_01950</name>
</gene>
<keyword evidence="1" id="KW-0067">ATP-binding</keyword>
<protein>
    <submittedName>
        <fullName evidence="1">ATP-binding protein</fullName>
    </submittedName>
</protein>
<sequence length="518" mass="59680">MKDEELDIRPEAGILGVFSRLSYKAWYAIAEFVDNSTQSFFSNEKLLHKDHIDKVYVKIEYLPEENELIITDDAYGMELQDFKRAVKLDSKSDHPDTRNEFGMGLKTAASWFGEVWSVESTQLNSTNKYFTEVNIPLLREKKVNSVKIKTSKCSKEEHGTIVHIRNLTKQISTRTHSKICSLLESMYRRDLESQKVIIEFVSGNNSKILHFTPYEPLTYKGETWKMNLDYSFEFKKKQYKIKGFVGILKERENGGKSGFVNAGFALFRRNRVIIGGEGQNYKPTEIFGEAQSTISHKLYGEIDLEDFPVNQAKDGFIWDNGLEEEFIKSLAPRIKKIRDLAAKTVKERTKEDVLSKDTSEKTYNDTKPFADKISAANIGIIPVAKKTISNPEQELFDDYIQESNKEEKFSEAIRSYSIKMNQLKETKFNVSWKEADSKNWIDVKTDTDDLVEFYININHQFFKPFSNNSDFQTVLEKFVIAYMASEKKAKLASKDGKIPANSIRNFLNDFLALIDNGD</sequence>
<dbReference type="InterPro" id="IPR036890">
    <property type="entry name" value="HATPase_C_sf"/>
</dbReference>
<dbReference type="RefSeq" id="WP_198442943.1">
    <property type="nucleotide sequence ID" value="NZ_CBCSHE010000012.1"/>
</dbReference>
<dbReference type="AlphaFoldDB" id="A0A7T3V5U1"/>
<name>A0A7T3V5U1_9SPIR</name>
<accession>A0A7T3V5U1</accession>
<evidence type="ECO:0000313" key="2">
    <source>
        <dbReference type="Proteomes" id="UP000595224"/>
    </source>
</evidence>
<dbReference type="EMBL" id="CP064936">
    <property type="protein sequence ID" value="QQA01404.1"/>
    <property type="molecule type" value="Genomic_DNA"/>
</dbReference>
<proteinExistence type="predicted"/>
<reference evidence="1 2" key="1">
    <citation type="submission" date="2020-11" db="EMBL/GenBank/DDBJ databases">
        <title>Treponema Peruensis nv. sp., first commensal Treponema isolated from human feces.</title>
        <authorList>
            <person name="Belkhou C."/>
            <person name="Raes J."/>
        </authorList>
    </citation>
    <scope>NUCLEOTIDE SEQUENCE [LARGE SCALE GENOMIC DNA]</scope>
    <source>
        <strain evidence="1 2">RCC2812</strain>
    </source>
</reference>
<keyword evidence="1" id="KW-0547">Nucleotide-binding</keyword>
<dbReference type="GO" id="GO:0005524">
    <property type="term" value="F:ATP binding"/>
    <property type="evidence" value="ECO:0007669"/>
    <property type="project" value="UniProtKB-KW"/>
</dbReference>
<keyword evidence="2" id="KW-1185">Reference proteome</keyword>
<dbReference type="Proteomes" id="UP000595224">
    <property type="component" value="Chromosome"/>
</dbReference>
<evidence type="ECO:0000313" key="1">
    <source>
        <dbReference type="EMBL" id="QQA01404.1"/>
    </source>
</evidence>
<dbReference type="SUPFAM" id="SSF55874">
    <property type="entry name" value="ATPase domain of HSP90 chaperone/DNA topoisomerase II/histidine kinase"/>
    <property type="match status" value="1"/>
</dbReference>